<reference evidence="11 12" key="1">
    <citation type="journal article" date="2020" name="Nat. Commun.">
        <title>Genome of Tripterygium wilfordii and identification of cytochrome P450 involved in triptolide biosynthesis.</title>
        <authorList>
            <person name="Tu L."/>
            <person name="Su P."/>
            <person name="Zhang Z."/>
            <person name="Gao L."/>
            <person name="Wang J."/>
            <person name="Hu T."/>
            <person name="Zhou J."/>
            <person name="Zhang Y."/>
            <person name="Zhao Y."/>
            <person name="Liu Y."/>
            <person name="Song Y."/>
            <person name="Tong Y."/>
            <person name="Lu Y."/>
            <person name="Yang J."/>
            <person name="Xu C."/>
            <person name="Jia M."/>
            <person name="Peters R.J."/>
            <person name="Huang L."/>
            <person name="Gao W."/>
        </authorList>
    </citation>
    <scope>NUCLEOTIDE SEQUENCE [LARGE SCALE GENOMIC DNA]</scope>
    <source>
        <strain evidence="12">cv. XIE 37</strain>
        <tissue evidence="11">Leaf</tissue>
    </source>
</reference>
<comment type="subunit">
    <text evidence="3 9">Homodimers and heterodimers.</text>
</comment>
<dbReference type="InParanoid" id="A0A7J7CEH6"/>
<protein>
    <recommendedName>
        <fullName evidence="9">Auxin-responsive protein</fullName>
    </recommendedName>
</protein>
<dbReference type="InterPro" id="IPR033389">
    <property type="entry name" value="AUX/IAA_dom"/>
</dbReference>
<evidence type="ECO:0000256" key="8">
    <source>
        <dbReference type="ARBA" id="ARBA00023294"/>
    </source>
</evidence>
<keyword evidence="6 9" id="KW-0804">Transcription</keyword>
<keyword evidence="8 9" id="KW-0927">Auxin signaling pathway</keyword>
<dbReference type="InterPro" id="IPR010525">
    <property type="entry name" value="ARF_dom"/>
</dbReference>
<evidence type="ECO:0000256" key="7">
    <source>
        <dbReference type="ARBA" id="ARBA00023242"/>
    </source>
</evidence>
<dbReference type="InterPro" id="IPR053793">
    <property type="entry name" value="PB1-like"/>
</dbReference>
<evidence type="ECO:0000313" key="11">
    <source>
        <dbReference type="EMBL" id="KAF5732116.1"/>
    </source>
</evidence>
<dbReference type="GO" id="GO:0006355">
    <property type="term" value="P:regulation of DNA-templated transcription"/>
    <property type="evidence" value="ECO:0007669"/>
    <property type="project" value="InterPro"/>
</dbReference>
<keyword evidence="4 9" id="KW-0805">Transcription regulation</keyword>
<dbReference type="FunFam" id="2.30.30.1040:FF:000001">
    <property type="entry name" value="Auxin response factor"/>
    <property type="match status" value="1"/>
</dbReference>
<dbReference type="SUPFAM" id="SSF54277">
    <property type="entry name" value="CAD &amp; PB1 domains"/>
    <property type="match status" value="1"/>
</dbReference>
<comment type="similarity">
    <text evidence="2">Belongs to the ARF family.</text>
</comment>
<gene>
    <name evidence="11" type="ORF">HS088_TW18G00805</name>
</gene>
<dbReference type="PANTHER" id="PTHR31384">
    <property type="entry name" value="AUXIN RESPONSE FACTOR 4-RELATED"/>
    <property type="match status" value="1"/>
</dbReference>
<keyword evidence="7 9" id="KW-0539">Nucleus</keyword>
<dbReference type="Gene3D" id="2.30.30.1040">
    <property type="match status" value="1"/>
</dbReference>
<accession>A0A7J7CEH6</accession>
<dbReference type="GO" id="GO:0009734">
    <property type="term" value="P:auxin-activated signaling pathway"/>
    <property type="evidence" value="ECO:0007669"/>
    <property type="project" value="UniProtKB-UniRule"/>
</dbReference>
<dbReference type="FunFam" id="3.10.20.90:FF:000047">
    <property type="entry name" value="Auxin response factor"/>
    <property type="match status" value="1"/>
</dbReference>
<comment type="similarity">
    <text evidence="9">Belongs to the Aux/IAA family.</text>
</comment>
<evidence type="ECO:0000256" key="6">
    <source>
        <dbReference type="ARBA" id="ARBA00023163"/>
    </source>
</evidence>
<evidence type="ECO:0000256" key="4">
    <source>
        <dbReference type="ARBA" id="ARBA00023015"/>
    </source>
</evidence>
<evidence type="ECO:0000259" key="10">
    <source>
        <dbReference type="PROSITE" id="PS51745"/>
    </source>
</evidence>
<keyword evidence="5" id="KW-0238">DNA-binding</keyword>
<evidence type="ECO:0000256" key="1">
    <source>
        <dbReference type="ARBA" id="ARBA00004123"/>
    </source>
</evidence>
<dbReference type="Pfam" id="PF02309">
    <property type="entry name" value="AUX_IAA"/>
    <property type="match status" value="1"/>
</dbReference>
<comment type="subcellular location">
    <subcellularLocation>
        <location evidence="1 9">Nucleus</location>
    </subcellularLocation>
</comment>
<dbReference type="Pfam" id="PF06507">
    <property type="entry name" value="ARF_AD"/>
    <property type="match status" value="1"/>
</dbReference>
<dbReference type="GO" id="GO:0005634">
    <property type="term" value="C:nucleus"/>
    <property type="evidence" value="ECO:0007669"/>
    <property type="project" value="UniProtKB-SubCell"/>
</dbReference>
<evidence type="ECO:0000256" key="2">
    <source>
        <dbReference type="ARBA" id="ARBA00007853"/>
    </source>
</evidence>
<evidence type="ECO:0000256" key="3">
    <source>
        <dbReference type="ARBA" id="ARBA00011726"/>
    </source>
</evidence>
<dbReference type="InterPro" id="IPR044835">
    <property type="entry name" value="ARF_plant"/>
</dbReference>
<proteinExistence type="inferred from homology"/>
<dbReference type="Gene3D" id="3.10.20.90">
    <property type="entry name" value="Phosphatidylinositol 3-kinase Catalytic Subunit, Chain A, domain 1"/>
    <property type="match status" value="1"/>
</dbReference>
<comment type="caution">
    <text evidence="11">The sequence shown here is derived from an EMBL/GenBank/DDBJ whole genome shotgun (WGS) entry which is preliminary data.</text>
</comment>
<dbReference type="PROSITE" id="PS51745">
    <property type="entry name" value="PB1"/>
    <property type="match status" value="1"/>
</dbReference>
<keyword evidence="12" id="KW-1185">Reference proteome</keyword>
<evidence type="ECO:0000256" key="5">
    <source>
        <dbReference type="ARBA" id="ARBA00023125"/>
    </source>
</evidence>
<dbReference type="AlphaFoldDB" id="A0A7J7CEH6"/>
<dbReference type="GO" id="GO:0003677">
    <property type="term" value="F:DNA binding"/>
    <property type="evidence" value="ECO:0007669"/>
    <property type="project" value="UniProtKB-KW"/>
</dbReference>
<dbReference type="FunCoup" id="A0A7J7CEH6">
    <property type="interactions" value="217"/>
</dbReference>
<feature type="domain" description="PB1" evidence="10">
    <location>
        <begin position="354"/>
        <end position="437"/>
    </location>
</feature>
<dbReference type="EMBL" id="JAAARO010000018">
    <property type="protein sequence ID" value="KAF5732116.1"/>
    <property type="molecule type" value="Genomic_DNA"/>
</dbReference>
<dbReference type="Proteomes" id="UP000593562">
    <property type="component" value="Unassembled WGS sequence"/>
</dbReference>
<evidence type="ECO:0000313" key="12">
    <source>
        <dbReference type="Proteomes" id="UP000593562"/>
    </source>
</evidence>
<evidence type="ECO:0000256" key="9">
    <source>
        <dbReference type="RuleBase" id="RU004549"/>
    </source>
</evidence>
<dbReference type="PANTHER" id="PTHR31384:SF8">
    <property type="entry name" value="AUXIN RESPONSE FACTOR 11"/>
    <property type="match status" value="1"/>
</dbReference>
<comment type="function">
    <text evidence="9">Aux/IAA proteins are short-lived transcriptional factors that function as repressors of early auxin response genes at low auxin concentrations.</text>
</comment>
<name>A0A7J7CEH6_TRIWF</name>
<keyword evidence="9" id="KW-0678">Repressor</keyword>
<organism evidence="11 12">
    <name type="scientific">Tripterygium wilfordii</name>
    <name type="common">Thunder God vine</name>
    <dbReference type="NCBI Taxonomy" id="458696"/>
    <lineage>
        <taxon>Eukaryota</taxon>
        <taxon>Viridiplantae</taxon>
        <taxon>Streptophyta</taxon>
        <taxon>Embryophyta</taxon>
        <taxon>Tracheophyta</taxon>
        <taxon>Spermatophyta</taxon>
        <taxon>Magnoliopsida</taxon>
        <taxon>eudicotyledons</taxon>
        <taxon>Gunneridae</taxon>
        <taxon>Pentapetalae</taxon>
        <taxon>rosids</taxon>
        <taxon>fabids</taxon>
        <taxon>Celastrales</taxon>
        <taxon>Celastraceae</taxon>
        <taxon>Tripterygium</taxon>
    </lineage>
</organism>
<sequence length="468" mass="52049">MPTSVISSQSMHLGVLATASHAIMTHTIFLVCYKPRTSQFIIGVNKYLEAINNGFSVGMRFKMRFEGEDSPERRFTGTIVGITDFSAQWRDSIWRSLKIQWDEQATMQRPDRVSPWEIEPVAVCAAPNVSQAAVNAKRPRSVDIQTSEITTNSAASPFWYHGSNQAIHELAQVNSTTDARRTDSQVVWSLRQKEFDGGLVNSSSFGNLRVQPERVWPPSYMSSSLDLFPDFVEDNKTVGLQPIAGYPSQIQSMPNSGMLYSQVEKGNIFENSTRFRLFGVNLKSDFDFGPHPEDEHSSQKIVSGAGYVHVSAASDGHDAQNLDSAHFSKEQKRVISEVSAREAPSKQGITASTRTRTKVQMQGVAVGRAVDLTVLKGYHGLVDELEKMFEIKGELQPRNKWAVVFTDDEGDMMLVGDDPWNEFCKMVKKIFIYSMNEVEKMSTKGKLLASSLEGAPAAVCSDSEHPET</sequence>